<evidence type="ECO:0000256" key="6">
    <source>
        <dbReference type="ARBA" id="ARBA00022989"/>
    </source>
</evidence>
<reference evidence="8 9" key="1">
    <citation type="journal article" date="2015" name="Genome Announc.">
        <title>Complete genome sequences for 35 biothreat assay-relevant bacillus species.</title>
        <authorList>
            <person name="Johnson S.L."/>
            <person name="Daligault H.E."/>
            <person name="Davenport K.W."/>
            <person name="Jaissle J."/>
            <person name="Frey K.G."/>
            <person name="Ladner J.T."/>
            <person name="Broomall S.M."/>
            <person name="Bishop-Lilly K.A."/>
            <person name="Bruce D.C."/>
            <person name="Gibbons H.S."/>
            <person name="Coyne S.R."/>
            <person name="Lo C.C."/>
            <person name="Meincke L."/>
            <person name="Munk A.C."/>
            <person name="Koroleva G.I."/>
            <person name="Rosenzweig C.N."/>
            <person name="Palacios G.F."/>
            <person name="Redden C.L."/>
            <person name="Minogue T.D."/>
            <person name="Chain P.S."/>
        </authorList>
    </citation>
    <scope>NUCLEOTIDE SEQUENCE [LARGE SCALE GENOMIC DNA]</scope>
    <source>
        <strain evidence="9">ATCC 14581 / DSM 32 / JCM 2506 / NBRC 15308 / NCIMB 9376 / NCTC 10342 / NRRL B-14308 / VKM B-512</strain>
    </source>
</reference>
<evidence type="ECO:0000256" key="5">
    <source>
        <dbReference type="ARBA" id="ARBA00022692"/>
    </source>
</evidence>
<keyword evidence="7" id="KW-0472">Membrane</keyword>
<dbReference type="EMBL" id="CP009920">
    <property type="protein sequence ID" value="AJI22686.1"/>
    <property type="molecule type" value="Genomic_DNA"/>
</dbReference>
<dbReference type="PANTHER" id="PTHR37819">
    <property type="entry name" value="PROTEIN PSIE"/>
    <property type="match status" value="1"/>
</dbReference>
<comment type="subcellular location">
    <subcellularLocation>
        <location evidence="1">Cell inner membrane</location>
        <topology evidence="1">Multi-pass membrane protein</topology>
    </subcellularLocation>
</comment>
<dbReference type="PIRSF" id="PIRSF029598">
    <property type="entry name" value="PsiE"/>
    <property type="match status" value="1"/>
</dbReference>
<dbReference type="NCBIfam" id="NF002765">
    <property type="entry name" value="PRK02833.1-3"/>
    <property type="match status" value="1"/>
</dbReference>
<dbReference type="GO" id="GO:0016036">
    <property type="term" value="P:cellular response to phosphate starvation"/>
    <property type="evidence" value="ECO:0007669"/>
    <property type="project" value="InterPro"/>
</dbReference>
<evidence type="ECO:0000256" key="2">
    <source>
        <dbReference type="ARBA" id="ARBA00005632"/>
    </source>
</evidence>
<keyword evidence="5" id="KW-0812">Transmembrane</keyword>
<evidence type="ECO:0000256" key="1">
    <source>
        <dbReference type="ARBA" id="ARBA00004429"/>
    </source>
</evidence>
<dbReference type="RefSeq" id="WP_016764251.1">
    <property type="nucleotide sequence ID" value="NZ_BCVB01000016.1"/>
</dbReference>
<dbReference type="HOGENOM" id="CLU_127561_0_0_9"/>
<dbReference type="InterPro" id="IPR009315">
    <property type="entry name" value="P_starv_induced_PsiE"/>
</dbReference>
<evidence type="ECO:0000313" key="9">
    <source>
        <dbReference type="Proteomes" id="UP000031829"/>
    </source>
</evidence>
<evidence type="ECO:0000313" key="8">
    <source>
        <dbReference type="EMBL" id="AJI22686.1"/>
    </source>
</evidence>
<organism evidence="8 9">
    <name type="scientific">Priestia megaterium (strain ATCC 14581 / DSM 32 / CCUG 1817 / JCM 2506 / NBRC 15308 / NCIMB 9376 / NCTC 10342 / NRRL B-14308 / VKM B-512 / Ford 19)</name>
    <name type="common">Bacillus megaterium</name>
    <dbReference type="NCBI Taxonomy" id="1348623"/>
    <lineage>
        <taxon>Bacteria</taxon>
        <taxon>Bacillati</taxon>
        <taxon>Bacillota</taxon>
        <taxon>Bacilli</taxon>
        <taxon>Bacillales</taxon>
        <taxon>Bacillaceae</taxon>
        <taxon>Priestia</taxon>
    </lineage>
</organism>
<gene>
    <name evidence="8" type="ORF">BG04_4874</name>
</gene>
<evidence type="ECO:0000256" key="7">
    <source>
        <dbReference type="ARBA" id="ARBA00023136"/>
    </source>
</evidence>
<dbReference type="Pfam" id="PF06146">
    <property type="entry name" value="PsiE"/>
    <property type="match status" value="1"/>
</dbReference>
<comment type="similarity">
    <text evidence="2">Belongs to the PsiE family.</text>
</comment>
<dbReference type="AlphaFoldDB" id="A0A0B6AGM1"/>
<proteinExistence type="inferred from homology"/>
<protein>
    <recommendedName>
        <fullName evidence="3">Protein PsiE</fullName>
    </recommendedName>
</protein>
<sequence length="139" mass="16388">MIQQNKRPNFKVSHVLRLILNTALILLAVTLSVLLGKEIFHFIHFSIFNRGIETHYKILESILVFFLYFEFIAMIVKYFQENYHFPLRYFLYIGITALIRLVIVEHDNPVNTLLHTCAILVLTISYAIIKFSSKQKEKL</sequence>
<dbReference type="GO" id="GO:0005886">
    <property type="term" value="C:plasma membrane"/>
    <property type="evidence" value="ECO:0007669"/>
    <property type="project" value="UniProtKB-SubCell"/>
</dbReference>
<evidence type="ECO:0000256" key="3">
    <source>
        <dbReference type="ARBA" id="ARBA00021903"/>
    </source>
</evidence>
<keyword evidence="4" id="KW-1003">Cell membrane</keyword>
<dbReference type="Proteomes" id="UP000031829">
    <property type="component" value="Chromosome"/>
</dbReference>
<keyword evidence="6" id="KW-1133">Transmembrane helix</keyword>
<dbReference type="GeneID" id="93642855"/>
<dbReference type="KEGG" id="bmeg:BG04_4874"/>
<dbReference type="InterPro" id="IPR020948">
    <property type="entry name" value="P_starv_induced_PsiE-like"/>
</dbReference>
<evidence type="ECO:0000256" key="4">
    <source>
        <dbReference type="ARBA" id="ARBA00022475"/>
    </source>
</evidence>
<dbReference type="PANTHER" id="PTHR37819:SF1">
    <property type="entry name" value="PROTEIN PSIE"/>
    <property type="match status" value="1"/>
</dbReference>
<accession>A0A0B6AGM1</accession>
<name>A0A0B6AGM1_PRIM2</name>